<dbReference type="RefSeq" id="WP_123556755.1">
    <property type="nucleotide sequence ID" value="NZ_RJVJ01000001.1"/>
</dbReference>
<reference evidence="12 13" key="1">
    <citation type="submission" date="2018-11" db="EMBL/GenBank/DDBJ databases">
        <title>Sequencing the genomes of 1000 actinobacteria strains.</title>
        <authorList>
            <person name="Klenk H.-P."/>
        </authorList>
    </citation>
    <scope>NUCLEOTIDE SEQUENCE [LARGE SCALE GENOMIC DNA]</scope>
    <source>
        <strain evidence="12 13">DSM 44780</strain>
    </source>
</reference>
<feature type="transmembrane region" description="Helical" evidence="9">
    <location>
        <begin position="417"/>
        <end position="437"/>
    </location>
</feature>
<protein>
    <submittedName>
        <fullName evidence="12">4-amino-4-deoxy-L-arabinose transferase-like glycosyltransferase</fullName>
    </submittedName>
</protein>
<comment type="subcellular location">
    <subcellularLocation>
        <location evidence="1">Cell membrane</location>
        <topology evidence="1">Multi-pass membrane protein</topology>
    </subcellularLocation>
</comment>
<evidence type="ECO:0000256" key="8">
    <source>
        <dbReference type="SAM" id="MobiDB-lite"/>
    </source>
</evidence>
<feature type="transmembrane region" description="Helical" evidence="9">
    <location>
        <begin position="270"/>
        <end position="289"/>
    </location>
</feature>
<sequence>MTTSSSVPPTSEPWPEAANYPPPAVAADAAAGPTAWPDAAPLPPAGAERERPAETLFPPVAPPPAGPGGRASRAGRLRTLPARTWRGREDDPRWVRPAFLGLLLATAVLYFWNLTASGWANAFYSAAVQAGSVSWKAMFFGSSDSANFITVDKPPLSLWPMALSARLFGLSSFSVLAPQVLMGVGTVATVYATVRRRFTPLAGLVAGAALALTPVAALMFRFNNPDALLVLLLTLAAYGTVRATETASTRWLVFVGVMFGLGFLTKTLQAFLVLPAFALVYLVCAPTGLRRRFLQLLYGTLAMVAAGGWWVAVVELMPASARPYIGGSQDNSFLSLTFGYNGFGRITGDETGSVGGGGGGGRTGGGGGGMWGSTGITRLFDGDIGGQIAWLMPAALILLLFGLWATRRHPRTDSARIGFLVWGGWLLSTALTFSFMSGIFHQYYTVALVPAVAALVGMGADGLWRARHRLPYAAVLAVTVAVTAWWAHQLLGRSSQFVPWLRNAVLIGGVLAAIALLLAGRIPGRPGRRIATVAGLTALAAGLAGPAAYALDTVSTGHSGSIVTAGPAVQSGGFGGRGGFPGGGGGFPGGNRNGGQNGTFPGFPGGGTGGGTGGSTNGGSMPNFPGGTRNGTGTGSTGTFPGFPGGTGTGSTGESRDGRTGRGGFGGTGGGMGGGGMGGLLNGARVSSEVADLLKQDAGQYTWVAAAVGSQNQASYQLASGEPVMALGGFNGSDPSLSLDGFKQLVKEGKVHWFIGGGGMGGMGGGSMGGSNYSSEITSWVESTYTAKTVGSTTLYDLTAAPKSPGL</sequence>
<feature type="transmembrane region" description="Helical" evidence="9">
    <location>
        <begin position="500"/>
        <end position="518"/>
    </location>
</feature>
<feature type="compositionally biased region" description="Low complexity" evidence="8">
    <location>
        <begin position="618"/>
        <end position="627"/>
    </location>
</feature>
<dbReference type="GO" id="GO:0016763">
    <property type="term" value="F:pentosyltransferase activity"/>
    <property type="evidence" value="ECO:0007669"/>
    <property type="project" value="TreeGrafter"/>
</dbReference>
<feature type="domain" description="Glycosyltransferase RgtA/B/C/D-like" evidence="10">
    <location>
        <begin position="152"/>
        <end position="306"/>
    </location>
</feature>
<dbReference type="Proteomes" id="UP000267408">
    <property type="component" value="Unassembled WGS sequence"/>
</dbReference>
<dbReference type="Pfam" id="PF13231">
    <property type="entry name" value="PMT_2"/>
    <property type="match status" value="1"/>
</dbReference>
<dbReference type="AlphaFoldDB" id="A0A8G1UJL7"/>
<dbReference type="Pfam" id="PF24878">
    <property type="entry name" value="YkcB_C"/>
    <property type="match status" value="1"/>
</dbReference>
<evidence type="ECO:0000256" key="1">
    <source>
        <dbReference type="ARBA" id="ARBA00004651"/>
    </source>
</evidence>
<feature type="transmembrane region" description="Helical" evidence="9">
    <location>
        <begin position="443"/>
        <end position="463"/>
    </location>
</feature>
<evidence type="ECO:0000259" key="11">
    <source>
        <dbReference type="Pfam" id="PF24878"/>
    </source>
</evidence>
<accession>A0A8G1UJL7</accession>
<dbReference type="InterPro" id="IPR050297">
    <property type="entry name" value="LipidA_mod_glycosyltrf_83"/>
</dbReference>
<feature type="transmembrane region" description="Helical" evidence="9">
    <location>
        <begin position="530"/>
        <end position="551"/>
    </location>
</feature>
<feature type="transmembrane region" description="Helical" evidence="9">
    <location>
        <begin position="388"/>
        <end position="405"/>
    </location>
</feature>
<evidence type="ECO:0000256" key="4">
    <source>
        <dbReference type="ARBA" id="ARBA00022679"/>
    </source>
</evidence>
<dbReference type="OrthoDB" id="5241882at2"/>
<dbReference type="InterPro" id="IPR056785">
    <property type="entry name" value="YkcA/B-like_C"/>
</dbReference>
<feature type="transmembrane region" description="Helical" evidence="9">
    <location>
        <begin position="167"/>
        <end position="194"/>
    </location>
</feature>
<feature type="transmembrane region" description="Helical" evidence="9">
    <location>
        <begin position="296"/>
        <end position="314"/>
    </location>
</feature>
<dbReference type="GO" id="GO:0009103">
    <property type="term" value="P:lipopolysaccharide biosynthetic process"/>
    <property type="evidence" value="ECO:0007669"/>
    <property type="project" value="UniProtKB-ARBA"/>
</dbReference>
<feature type="transmembrane region" description="Helical" evidence="9">
    <location>
        <begin position="470"/>
        <end position="488"/>
    </location>
</feature>
<feature type="compositionally biased region" description="Gly residues" evidence="8">
    <location>
        <begin position="661"/>
        <end position="672"/>
    </location>
</feature>
<gene>
    <name evidence="12" type="ORF">EDD39_3272</name>
</gene>
<feature type="domain" description="Putative mannosyltransferase YkcA/B-like C-terminal" evidence="11">
    <location>
        <begin position="691"/>
        <end position="783"/>
    </location>
</feature>
<dbReference type="InterPro" id="IPR038731">
    <property type="entry name" value="RgtA/B/C-like"/>
</dbReference>
<comment type="caution">
    <text evidence="12">The sequence shown here is derived from an EMBL/GenBank/DDBJ whole genome shotgun (WGS) entry which is preliminary data.</text>
</comment>
<dbReference type="GO" id="GO:0010041">
    <property type="term" value="P:response to iron(III) ion"/>
    <property type="evidence" value="ECO:0007669"/>
    <property type="project" value="TreeGrafter"/>
</dbReference>
<evidence type="ECO:0000256" key="6">
    <source>
        <dbReference type="ARBA" id="ARBA00022989"/>
    </source>
</evidence>
<keyword evidence="6 9" id="KW-1133">Transmembrane helix</keyword>
<dbReference type="PANTHER" id="PTHR33908:SF3">
    <property type="entry name" value="UNDECAPRENYL PHOSPHATE-ALPHA-4-AMINO-4-DEOXY-L-ARABINOSE ARABINOSYL TRANSFERASE"/>
    <property type="match status" value="1"/>
</dbReference>
<feature type="transmembrane region" description="Helical" evidence="9">
    <location>
        <begin position="94"/>
        <end position="112"/>
    </location>
</feature>
<evidence type="ECO:0000259" key="10">
    <source>
        <dbReference type="Pfam" id="PF13231"/>
    </source>
</evidence>
<keyword evidence="4 12" id="KW-0808">Transferase</keyword>
<keyword evidence="2" id="KW-1003">Cell membrane</keyword>
<evidence type="ECO:0000313" key="13">
    <source>
        <dbReference type="Proteomes" id="UP000267408"/>
    </source>
</evidence>
<dbReference type="EMBL" id="RJVJ01000001">
    <property type="protein sequence ID" value="ROR45060.1"/>
    <property type="molecule type" value="Genomic_DNA"/>
</dbReference>
<feature type="compositionally biased region" description="Low complexity" evidence="8">
    <location>
        <begin position="1"/>
        <end position="39"/>
    </location>
</feature>
<evidence type="ECO:0000256" key="5">
    <source>
        <dbReference type="ARBA" id="ARBA00022692"/>
    </source>
</evidence>
<evidence type="ECO:0000313" key="12">
    <source>
        <dbReference type="EMBL" id="ROR45060.1"/>
    </source>
</evidence>
<evidence type="ECO:0000256" key="7">
    <source>
        <dbReference type="ARBA" id="ARBA00023136"/>
    </source>
</evidence>
<name>A0A8G1UJL7_9ACTN</name>
<keyword evidence="7 9" id="KW-0472">Membrane</keyword>
<feature type="compositionally biased region" description="Gly residues" evidence="8">
    <location>
        <begin position="574"/>
        <end position="617"/>
    </location>
</feature>
<evidence type="ECO:0000256" key="3">
    <source>
        <dbReference type="ARBA" id="ARBA00022676"/>
    </source>
</evidence>
<dbReference type="PANTHER" id="PTHR33908">
    <property type="entry name" value="MANNOSYLTRANSFERASE YKCB-RELATED"/>
    <property type="match status" value="1"/>
</dbReference>
<organism evidence="12 13">
    <name type="scientific">Kitasatospora cineracea</name>
    <dbReference type="NCBI Taxonomy" id="88074"/>
    <lineage>
        <taxon>Bacteria</taxon>
        <taxon>Bacillati</taxon>
        <taxon>Actinomycetota</taxon>
        <taxon>Actinomycetes</taxon>
        <taxon>Kitasatosporales</taxon>
        <taxon>Streptomycetaceae</taxon>
        <taxon>Kitasatospora</taxon>
    </lineage>
</organism>
<keyword evidence="5 9" id="KW-0812">Transmembrane</keyword>
<proteinExistence type="predicted"/>
<keyword evidence="3" id="KW-0328">Glycosyltransferase</keyword>
<feature type="region of interest" description="Disordered" evidence="8">
    <location>
        <begin position="574"/>
        <end position="672"/>
    </location>
</feature>
<feature type="region of interest" description="Disordered" evidence="8">
    <location>
        <begin position="1"/>
        <end position="76"/>
    </location>
</feature>
<feature type="transmembrane region" description="Helical" evidence="9">
    <location>
        <begin position="201"/>
        <end position="220"/>
    </location>
</feature>
<evidence type="ECO:0000256" key="2">
    <source>
        <dbReference type="ARBA" id="ARBA00022475"/>
    </source>
</evidence>
<evidence type="ECO:0000256" key="9">
    <source>
        <dbReference type="SAM" id="Phobius"/>
    </source>
</evidence>
<dbReference type="GO" id="GO:0005886">
    <property type="term" value="C:plasma membrane"/>
    <property type="evidence" value="ECO:0007669"/>
    <property type="project" value="UniProtKB-SubCell"/>
</dbReference>